<gene>
    <name evidence="7" type="ORF">RGQ29_026749</name>
</gene>
<feature type="region of interest" description="Disordered" evidence="5">
    <location>
        <begin position="1179"/>
        <end position="1215"/>
    </location>
</feature>
<dbReference type="Gene3D" id="3.40.50.10140">
    <property type="entry name" value="Toll/interleukin-1 receptor homology (TIR) domain"/>
    <property type="match status" value="1"/>
</dbReference>
<dbReference type="Gene3D" id="3.80.10.10">
    <property type="entry name" value="Ribonuclease Inhibitor"/>
    <property type="match status" value="2"/>
</dbReference>
<dbReference type="SUPFAM" id="SSF52058">
    <property type="entry name" value="L domain-like"/>
    <property type="match status" value="1"/>
</dbReference>
<dbReference type="InterPro" id="IPR058546">
    <property type="entry name" value="RPS4B/Roq1-like_LRR"/>
</dbReference>
<dbReference type="Gene3D" id="3.40.50.300">
    <property type="entry name" value="P-loop containing nucleotide triphosphate hydrolases"/>
    <property type="match status" value="1"/>
</dbReference>
<dbReference type="InterPro" id="IPR000157">
    <property type="entry name" value="TIR_dom"/>
</dbReference>
<evidence type="ECO:0000256" key="4">
    <source>
        <dbReference type="ARBA" id="ARBA00023027"/>
    </source>
</evidence>
<dbReference type="InterPro" id="IPR035897">
    <property type="entry name" value="Toll_tir_struct_dom_sf"/>
</dbReference>
<dbReference type="GO" id="GO:0006952">
    <property type="term" value="P:defense response"/>
    <property type="evidence" value="ECO:0007669"/>
    <property type="project" value="UniProtKB-KW"/>
</dbReference>
<dbReference type="AlphaFoldDB" id="A0AAN7IJQ1"/>
<keyword evidence="2" id="KW-0677">Repeat</keyword>
<comment type="caution">
    <text evidence="7">The sequence shown here is derived from an EMBL/GenBank/DDBJ whole genome shotgun (WGS) entry which is preliminary data.</text>
</comment>
<dbReference type="Pfam" id="PF23282">
    <property type="entry name" value="WHD_ROQ1"/>
    <property type="match status" value="1"/>
</dbReference>
<sequence length="1215" mass="139714">MAPQINDESTSSFTPQFTYDVFLSFRGDDTRYHFTGHLYQALCDKGFNTFIDNDLPRGEEISIELLKTIELSKSSVVVFSENYASSSWCLDELVKILECRNNGQFVLPVFYKVDPSEIRKQKGKFGAALTKHEENLKNSMEKVQRWRTALTKATGLSGLHYKEGCIEYETQFIQRIIKDVSITKLNHTQLFVTKHPVGIDSRVDAIELLLDMNSNDVQMVGIYGLGGVGKTTIAKAIYNKIANCFELSCFLEDVREKSRTHDDIINLQEMLLSKISRGTYVKVDSVPKGIIMIKEKLFRTRLLLILDNVDESEVIENLLGGCDWFALGSRVIITTRDKQVLTTLGKDHQIYELKELDQSESHELFNLYAFQKIEPEKDYSEVAEQIIHYANGLPLALKIIGSDLCGKSICDWKSALEKYKNIPHKKIVEKIKISYDGLEKIEKDIFLDIACFFKGFDRSYIENILYACKLYPGYGIGKLIDKCLITIGQSGKLWMHDLLQQMGREIVQQESEELGERSRIWCFEDAEEILTRNMGSSKIRGIMCCSPQPIKMQIEATAFKKMVNLKFLIVRNVHICEELKYLPIGLRLLQWPEFPFSLPSNYYPQQLVELKMQGSLIRLETTFKPGLLLKYLKYINLSGCESITELPELCTPSLETLSLSYCQNLVKVHESVGFLDKLQIWDLSGCRKLQILPNNLRLKSLEQFRLWGCLRLKKFPNIHPELKCLRILNLSRSGIRELPLSIKYLTGLYELDLKDCKNLTYLPDDIYKLQLLSKLPIPTAKLRQTCDYLDGFSGYGFLMLRSLDFSGNKNIIELDVLMKPEYFPVLKSLDLSETNVVSIPESLSRFATLAFLCIRNCKQLREIPRLPQSIRDVDARNSYSLNPQSSSRLLNQIGEILGILPNEACEGTRSRILLDPQITSSEILDDWGSKPEDHKFIIRLPETEIPKSLNVNHESDGNVISFWVGREFPNIFYVCFAFGPEKYPLISSCYVYLSINGREKEFLDATSLYEFSDHLWIFSISNSELQNRLNRSNPSELNYVEVICKMNEKWFVMDWIKSHPRRWGVRVECICCSQKSDVFHLPSPSCGSSSIPLLPTSSCGSDMERAFNNGGDSRHRYRRRRRNHRSPPYARRPQKHYLSHFGWLRIRFRLWKRSSRPALPTATLKSRALIRELEEIDPRSFNNGEEDSGLSMAHTFANDGSNSKLCPPSKKKRKS</sequence>
<keyword evidence="1" id="KW-0433">Leucine-rich repeat</keyword>
<proteinExistence type="predicted"/>
<dbReference type="InterPro" id="IPR058192">
    <property type="entry name" value="WHD_ROQ1-like"/>
</dbReference>
<dbReference type="PANTHER" id="PTHR11017:SF570">
    <property type="entry name" value="DISEASE RESISTANCE PROTEIN (TIR-NBS CLASS)-RELATED"/>
    <property type="match status" value="1"/>
</dbReference>
<dbReference type="EMBL" id="JAXUIC010000008">
    <property type="protein sequence ID" value="KAK4575916.1"/>
    <property type="molecule type" value="Genomic_DNA"/>
</dbReference>
<dbReference type="InterPro" id="IPR044974">
    <property type="entry name" value="Disease_R_plants"/>
</dbReference>
<evidence type="ECO:0000259" key="6">
    <source>
        <dbReference type="PROSITE" id="PS50104"/>
    </source>
</evidence>
<dbReference type="Pfam" id="PF00931">
    <property type="entry name" value="NB-ARC"/>
    <property type="match status" value="1"/>
</dbReference>
<dbReference type="InterPro" id="IPR032675">
    <property type="entry name" value="LRR_dom_sf"/>
</dbReference>
<dbReference type="Gene3D" id="1.10.8.430">
    <property type="entry name" value="Helical domain of apoptotic protease-activating factors"/>
    <property type="match status" value="1"/>
</dbReference>
<dbReference type="Proteomes" id="UP001324115">
    <property type="component" value="Unassembled WGS sequence"/>
</dbReference>
<feature type="domain" description="TIR" evidence="6">
    <location>
        <begin position="17"/>
        <end position="184"/>
    </location>
</feature>
<feature type="compositionally biased region" description="Basic residues" evidence="5">
    <location>
        <begin position="1115"/>
        <end position="1125"/>
    </location>
</feature>
<name>A0AAN7IJQ1_QUERU</name>
<dbReference type="GO" id="GO:0043531">
    <property type="term" value="F:ADP binding"/>
    <property type="evidence" value="ECO:0007669"/>
    <property type="project" value="InterPro"/>
</dbReference>
<dbReference type="SMART" id="SM00382">
    <property type="entry name" value="AAA"/>
    <property type="match status" value="1"/>
</dbReference>
<dbReference type="PRINTS" id="PR00364">
    <property type="entry name" value="DISEASERSIST"/>
</dbReference>
<dbReference type="PROSITE" id="PS50104">
    <property type="entry name" value="TIR"/>
    <property type="match status" value="1"/>
</dbReference>
<dbReference type="InterPro" id="IPR027417">
    <property type="entry name" value="P-loop_NTPase"/>
</dbReference>
<dbReference type="InterPro" id="IPR036390">
    <property type="entry name" value="WH_DNA-bd_sf"/>
</dbReference>
<protein>
    <recommendedName>
        <fullName evidence="6">TIR domain-containing protein</fullName>
    </recommendedName>
</protein>
<feature type="region of interest" description="Disordered" evidence="5">
    <location>
        <begin position="1108"/>
        <end position="1132"/>
    </location>
</feature>
<keyword evidence="4" id="KW-0520">NAD</keyword>
<keyword evidence="8" id="KW-1185">Reference proteome</keyword>
<evidence type="ECO:0000256" key="5">
    <source>
        <dbReference type="SAM" id="MobiDB-lite"/>
    </source>
</evidence>
<dbReference type="PANTHER" id="PTHR11017">
    <property type="entry name" value="LEUCINE-RICH REPEAT-CONTAINING PROTEIN"/>
    <property type="match status" value="1"/>
</dbReference>
<dbReference type="InterPro" id="IPR042197">
    <property type="entry name" value="Apaf_helical"/>
</dbReference>
<accession>A0AAN7IJQ1</accession>
<evidence type="ECO:0000313" key="8">
    <source>
        <dbReference type="Proteomes" id="UP001324115"/>
    </source>
</evidence>
<evidence type="ECO:0000256" key="2">
    <source>
        <dbReference type="ARBA" id="ARBA00022737"/>
    </source>
</evidence>
<dbReference type="SMART" id="SM00255">
    <property type="entry name" value="TIR"/>
    <property type="match status" value="1"/>
</dbReference>
<organism evidence="7 8">
    <name type="scientific">Quercus rubra</name>
    <name type="common">Northern red oak</name>
    <name type="synonym">Quercus borealis</name>
    <dbReference type="NCBI Taxonomy" id="3512"/>
    <lineage>
        <taxon>Eukaryota</taxon>
        <taxon>Viridiplantae</taxon>
        <taxon>Streptophyta</taxon>
        <taxon>Embryophyta</taxon>
        <taxon>Tracheophyta</taxon>
        <taxon>Spermatophyta</taxon>
        <taxon>Magnoliopsida</taxon>
        <taxon>eudicotyledons</taxon>
        <taxon>Gunneridae</taxon>
        <taxon>Pentapetalae</taxon>
        <taxon>rosids</taxon>
        <taxon>fabids</taxon>
        <taxon>Fagales</taxon>
        <taxon>Fagaceae</taxon>
        <taxon>Quercus</taxon>
    </lineage>
</organism>
<evidence type="ECO:0000313" key="7">
    <source>
        <dbReference type="EMBL" id="KAK4575916.1"/>
    </source>
</evidence>
<dbReference type="InterPro" id="IPR003593">
    <property type="entry name" value="AAA+_ATPase"/>
</dbReference>
<evidence type="ECO:0000256" key="1">
    <source>
        <dbReference type="ARBA" id="ARBA00022614"/>
    </source>
</evidence>
<dbReference type="Pfam" id="PF01582">
    <property type="entry name" value="TIR"/>
    <property type="match status" value="1"/>
</dbReference>
<dbReference type="GO" id="GO:0007165">
    <property type="term" value="P:signal transduction"/>
    <property type="evidence" value="ECO:0007669"/>
    <property type="project" value="InterPro"/>
</dbReference>
<keyword evidence="3" id="KW-0611">Plant defense</keyword>
<dbReference type="FunFam" id="3.40.50.10140:FF:000007">
    <property type="entry name" value="Disease resistance protein (TIR-NBS-LRR class)"/>
    <property type="match status" value="1"/>
</dbReference>
<dbReference type="InterPro" id="IPR002182">
    <property type="entry name" value="NB-ARC"/>
</dbReference>
<dbReference type="SUPFAM" id="SSF46785">
    <property type="entry name" value="Winged helix' DNA-binding domain"/>
    <property type="match status" value="1"/>
</dbReference>
<evidence type="ECO:0000256" key="3">
    <source>
        <dbReference type="ARBA" id="ARBA00022821"/>
    </source>
</evidence>
<dbReference type="SUPFAM" id="SSF52200">
    <property type="entry name" value="Toll/Interleukin receptor TIR domain"/>
    <property type="match status" value="1"/>
</dbReference>
<dbReference type="Pfam" id="PF23286">
    <property type="entry name" value="LRR_13"/>
    <property type="match status" value="1"/>
</dbReference>
<reference evidence="7 8" key="1">
    <citation type="journal article" date="2023" name="G3 (Bethesda)">
        <title>A haplotype-resolved chromosome-scale genome for Quercus rubra L. provides insights into the genetics of adaptive traits for red oak species.</title>
        <authorList>
            <person name="Kapoor B."/>
            <person name="Jenkins J."/>
            <person name="Schmutz J."/>
            <person name="Zhebentyayeva T."/>
            <person name="Kuelheim C."/>
            <person name="Coggeshall M."/>
            <person name="Heim C."/>
            <person name="Lasky J.R."/>
            <person name="Leites L."/>
            <person name="Islam-Faridi N."/>
            <person name="Romero-Severson J."/>
            <person name="DeLeo V.L."/>
            <person name="Lucas S.M."/>
            <person name="Lazic D."/>
            <person name="Gailing O."/>
            <person name="Carlson J."/>
            <person name="Staton M."/>
        </authorList>
    </citation>
    <scope>NUCLEOTIDE SEQUENCE [LARGE SCALE GENOMIC DNA]</scope>
    <source>
        <strain evidence="7">Pseudo-F2</strain>
    </source>
</reference>
<dbReference type="SUPFAM" id="SSF52540">
    <property type="entry name" value="P-loop containing nucleoside triphosphate hydrolases"/>
    <property type="match status" value="1"/>
</dbReference>